<keyword evidence="2" id="KW-0732">Signal</keyword>
<keyword evidence="11" id="KW-1185">Reference proteome</keyword>
<dbReference type="FunFam" id="2.60.40.1180:FF:000001">
    <property type="entry name" value="Maltase-glucoamylase, intestinal"/>
    <property type="match status" value="1"/>
</dbReference>
<dbReference type="PANTHER" id="PTHR22762">
    <property type="entry name" value="ALPHA-GLUCOSIDASE"/>
    <property type="match status" value="1"/>
</dbReference>
<dbReference type="PANTHER" id="PTHR22762:SF133">
    <property type="entry name" value="P-TYPE DOMAIN-CONTAINING PROTEIN"/>
    <property type="match status" value="1"/>
</dbReference>
<protein>
    <recommendedName>
        <fullName evidence="12">Alpha-glucosidase</fullName>
    </recommendedName>
</protein>
<evidence type="ECO:0000256" key="5">
    <source>
        <dbReference type="ARBA" id="ARBA00023295"/>
    </source>
</evidence>
<sequence length="604" mass="70531">MRVKYSSLSFQLSRWDYSNLTHMKTVVKRNIDKGVPLDVQFNDIDYMDLEKDFTIDPINYVGLNQFYEELHAGGIRTIIILDPAMNADNKTYQPTITGIAEDVFIKWNDGRLMKGACWPGEVYFPDFFLNQTQKWWARWIKDFRTVHLTFDGLWIDMNEPALFGTNEAAPWNWNYTGSNYTLKCPVSYWDDPPYRTKAVYRYDTADAHFSRLSDHTLCMVAPQGENRLYRHYDVHSLYGWSQTKPTLDALQSITGKRGLVLTRSTFFGSGQWGAHWLGDNEASWHDLKRSMIGMIEFNWFGIPFVGADICGFDKIPTEELCTRWMQVGAFYPFSRNHNIWKTPDQDPGYWSDNAVQIMINALNIRYTLLPYYYTLFFKAHTLGDTVIRPLFHEFSTDPKTLDVYLQFLVGSALMITPVTDNNTNEIDVYIPSRDWYDYYNGKQIKVNKETIKVAAPLDTIPIFLRGGYIIPTQQPANNTKYSRQKPFGLIIALNSKNNAHGELFYDDGDGIDTIEQKKYYYATFNWHGNLRKLTINVIENNYLDMKNLKLDTLHIYGLNKKPKTMFVNKKHQVKYIKFKPKTKILIVKKLNLDITKNHTIIWKN</sequence>
<dbReference type="GO" id="GO:0004558">
    <property type="term" value="F:alpha-1,4-glucosidase activity"/>
    <property type="evidence" value="ECO:0007669"/>
    <property type="project" value="TreeGrafter"/>
</dbReference>
<keyword evidence="4" id="KW-0325">Glycoprotein</keyword>
<dbReference type="EMBL" id="CAJNOQ010007546">
    <property type="protein sequence ID" value="CAF1171860.1"/>
    <property type="molecule type" value="Genomic_DNA"/>
</dbReference>
<dbReference type="OrthoDB" id="5839090at2759"/>
<name>A0A814U9W1_9BILA</name>
<evidence type="ECO:0000313" key="10">
    <source>
        <dbReference type="EMBL" id="CAF3935752.1"/>
    </source>
</evidence>
<dbReference type="InterPro" id="IPR017853">
    <property type="entry name" value="GH"/>
</dbReference>
<dbReference type="InterPro" id="IPR013780">
    <property type="entry name" value="Glyco_hydro_b"/>
</dbReference>
<keyword evidence="5 6" id="KW-0326">Glycosidase</keyword>
<dbReference type="InterPro" id="IPR030459">
    <property type="entry name" value="Glyco_hydro_31_CS"/>
</dbReference>
<dbReference type="SUPFAM" id="SSF51011">
    <property type="entry name" value="Glycosyl hydrolase domain"/>
    <property type="match status" value="1"/>
</dbReference>
<dbReference type="InterPro" id="IPR000322">
    <property type="entry name" value="Glyco_hydro_31_TIM"/>
</dbReference>
<reference evidence="9" key="1">
    <citation type="submission" date="2021-02" db="EMBL/GenBank/DDBJ databases">
        <authorList>
            <person name="Nowell W R."/>
        </authorList>
    </citation>
    <scope>NUCLEOTIDE SEQUENCE</scope>
</reference>
<evidence type="ECO:0008006" key="12">
    <source>
        <dbReference type="Google" id="ProtNLM"/>
    </source>
</evidence>
<evidence type="ECO:0000259" key="7">
    <source>
        <dbReference type="Pfam" id="PF01055"/>
    </source>
</evidence>
<evidence type="ECO:0000256" key="2">
    <source>
        <dbReference type="ARBA" id="ARBA00022729"/>
    </source>
</evidence>
<evidence type="ECO:0000256" key="4">
    <source>
        <dbReference type="ARBA" id="ARBA00023180"/>
    </source>
</evidence>
<comment type="caution">
    <text evidence="9">The sequence shown here is derived from an EMBL/GenBank/DDBJ whole genome shotgun (WGS) entry which is preliminary data.</text>
</comment>
<dbReference type="Proteomes" id="UP000663829">
    <property type="component" value="Unassembled WGS sequence"/>
</dbReference>
<dbReference type="PROSITE" id="PS00129">
    <property type="entry name" value="GLYCOSYL_HYDROL_F31_1"/>
    <property type="match status" value="1"/>
</dbReference>
<dbReference type="InterPro" id="IPR030458">
    <property type="entry name" value="Glyco_hydro_31_AS"/>
</dbReference>
<dbReference type="SUPFAM" id="SSF51445">
    <property type="entry name" value="(Trans)glycosidases"/>
    <property type="match status" value="1"/>
</dbReference>
<organism evidence="9 11">
    <name type="scientific">Didymodactylos carnosus</name>
    <dbReference type="NCBI Taxonomy" id="1234261"/>
    <lineage>
        <taxon>Eukaryota</taxon>
        <taxon>Metazoa</taxon>
        <taxon>Spiralia</taxon>
        <taxon>Gnathifera</taxon>
        <taxon>Rotifera</taxon>
        <taxon>Eurotatoria</taxon>
        <taxon>Bdelloidea</taxon>
        <taxon>Philodinida</taxon>
        <taxon>Philodinidae</taxon>
        <taxon>Didymodactylos</taxon>
    </lineage>
</organism>
<dbReference type="PROSITE" id="PS00707">
    <property type="entry name" value="GLYCOSYL_HYDROL_F31_2"/>
    <property type="match status" value="1"/>
</dbReference>
<evidence type="ECO:0000259" key="8">
    <source>
        <dbReference type="Pfam" id="PF21365"/>
    </source>
</evidence>
<dbReference type="InterPro" id="IPR048395">
    <property type="entry name" value="Glyco_hydro_31_C"/>
</dbReference>
<evidence type="ECO:0000256" key="6">
    <source>
        <dbReference type="RuleBase" id="RU361185"/>
    </source>
</evidence>
<proteinExistence type="inferred from homology"/>
<accession>A0A814U9W1</accession>
<feature type="domain" description="Glycosyl hydrolase family 31 C-terminal" evidence="8">
    <location>
        <begin position="383"/>
        <end position="470"/>
    </location>
</feature>
<dbReference type="GO" id="GO:0005975">
    <property type="term" value="P:carbohydrate metabolic process"/>
    <property type="evidence" value="ECO:0007669"/>
    <property type="project" value="InterPro"/>
</dbReference>
<evidence type="ECO:0000313" key="9">
    <source>
        <dbReference type="EMBL" id="CAF1171860.1"/>
    </source>
</evidence>
<dbReference type="Pfam" id="PF01055">
    <property type="entry name" value="Glyco_hydro_31_2nd"/>
    <property type="match status" value="1"/>
</dbReference>
<dbReference type="FunFam" id="2.60.40.1180:FF:000005">
    <property type="entry name" value="Maltase-glucoamylase, intestinal"/>
    <property type="match status" value="1"/>
</dbReference>
<dbReference type="Pfam" id="PF21365">
    <property type="entry name" value="Glyco_hydro_31_3rd"/>
    <property type="match status" value="1"/>
</dbReference>
<evidence type="ECO:0000313" key="11">
    <source>
        <dbReference type="Proteomes" id="UP000663829"/>
    </source>
</evidence>
<evidence type="ECO:0000256" key="1">
    <source>
        <dbReference type="ARBA" id="ARBA00007806"/>
    </source>
</evidence>
<dbReference type="EMBL" id="CAJOBC010007545">
    <property type="protein sequence ID" value="CAF3935752.1"/>
    <property type="molecule type" value="Genomic_DNA"/>
</dbReference>
<dbReference type="Gene3D" id="3.20.20.80">
    <property type="entry name" value="Glycosidases"/>
    <property type="match status" value="1"/>
</dbReference>
<evidence type="ECO:0000256" key="3">
    <source>
        <dbReference type="ARBA" id="ARBA00022801"/>
    </source>
</evidence>
<dbReference type="Gene3D" id="2.60.40.1180">
    <property type="entry name" value="Golgi alpha-mannosidase II"/>
    <property type="match status" value="2"/>
</dbReference>
<feature type="domain" description="Glycoside hydrolase family 31 TIM barrel" evidence="7">
    <location>
        <begin position="5"/>
        <end position="375"/>
    </location>
</feature>
<dbReference type="AlphaFoldDB" id="A0A814U9W1"/>
<keyword evidence="3 6" id="KW-0378">Hydrolase</keyword>
<dbReference type="CDD" id="cd06602">
    <property type="entry name" value="GH31_MGAM_SI_GAA"/>
    <property type="match status" value="1"/>
</dbReference>
<gene>
    <name evidence="9" type="ORF">GPM918_LOCUS22231</name>
    <name evidence="10" type="ORF">SRO942_LOCUS22227</name>
</gene>
<dbReference type="Proteomes" id="UP000681722">
    <property type="component" value="Unassembled WGS sequence"/>
</dbReference>
<comment type="similarity">
    <text evidence="1 6">Belongs to the glycosyl hydrolase 31 family.</text>
</comment>